<feature type="non-terminal residue" evidence="1">
    <location>
        <position position="1"/>
    </location>
</feature>
<dbReference type="Proteomes" id="UP000664859">
    <property type="component" value="Unassembled WGS sequence"/>
</dbReference>
<dbReference type="AlphaFoldDB" id="A0A836CP88"/>
<keyword evidence="2" id="KW-1185">Reference proteome</keyword>
<dbReference type="EMBL" id="JAFCMP010000031">
    <property type="protein sequence ID" value="KAG5190616.1"/>
    <property type="molecule type" value="Genomic_DNA"/>
</dbReference>
<dbReference type="OrthoDB" id="206902at2759"/>
<name>A0A836CP88_9STRA</name>
<comment type="caution">
    <text evidence="1">The sequence shown here is derived from an EMBL/GenBank/DDBJ whole genome shotgun (WGS) entry which is preliminary data.</text>
</comment>
<evidence type="ECO:0000313" key="2">
    <source>
        <dbReference type="Proteomes" id="UP000664859"/>
    </source>
</evidence>
<organism evidence="1 2">
    <name type="scientific">Tribonema minus</name>
    <dbReference type="NCBI Taxonomy" id="303371"/>
    <lineage>
        <taxon>Eukaryota</taxon>
        <taxon>Sar</taxon>
        <taxon>Stramenopiles</taxon>
        <taxon>Ochrophyta</taxon>
        <taxon>PX clade</taxon>
        <taxon>Xanthophyceae</taxon>
        <taxon>Tribonematales</taxon>
        <taxon>Tribonemataceae</taxon>
        <taxon>Tribonema</taxon>
    </lineage>
</organism>
<feature type="non-terminal residue" evidence="1">
    <location>
        <position position="117"/>
    </location>
</feature>
<gene>
    <name evidence="1" type="ORF">JKP88DRAFT_143084</name>
</gene>
<accession>A0A836CP88</accession>
<proteinExistence type="predicted"/>
<evidence type="ECO:0000313" key="1">
    <source>
        <dbReference type="EMBL" id="KAG5190616.1"/>
    </source>
</evidence>
<dbReference type="PANTHER" id="PTHR35213:SF5">
    <property type="entry name" value="RING-TYPE DOMAIN-CONTAINING PROTEIN"/>
    <property type="match status" value="1"/>
</dbReference>
<reference evidence="1" key="1">
    <citation type="submission" date="2021-02" db="EMBL/GenBank/DDBJ databases">
        <title>First Annotated Genome of the Yellow-green Alga Tribonema minus.</title>
        <authorList>
            <person name="Mahan K.M."/>
        </authorList>
    </citation>
    <scope>NUCLEOTIDE SEQUENCE</scope>
    <source>
        <strain evidence="1">UTEX B ZZ1240</strain>
    </source>
</reference>
<protein>
    <submittedName>
        <fullName evidence="1">Uncharacterized protein</fullName>
    </submittedName>
</protein>
<sequence length="117" mass="12661">GGELRRGKWTQEEDAYARRLIAEFKAGLLPLTDGTTLRTFLSIMLNCDPMRISKKFTGAHCIGKQVFRRDQAAVDARAPAAAARARTELASLEQRFMDRIASGGAQTGPGPAAFAPP</sequence>
<dbReference type="PANTHER" id="PTHR35213">
    <property type="entry name" value="RING-TYPE DOMAIN-CONTAINING PROTEIN-RELATED"/>
    <property type="match status" value="1"/>
</dbReference>